<protein>
    <submittedName>
        <fullName evidence="2">Uncharacterized protein</fullName>
    </submittedName>
</protein>
<sequence>YTKTRNLKGPCEVTPVSTNEESSESLLGSKLPA</sequence>
<dbReference type="AlphaFoldDB" id="A0A8J2KYD9"/>
<evidence type="ECO:0000256" key="1">
    <source>
        <dbReference type="SAM" id="MobiDB-lite"/>
    </source>
</evidence>
<reference evidence="2" key="1">
    <citation type="submission" date="2021-06" db="EMBL/GenBank/DDBJ databases">
        <authorList>
            <person name="Hodson N. C."/>
            <person name="Mongue J. A."/>
            <person name="Jaron S. K."/>
        </authorList>
    </citation>
    <scope>NUCLEOTIDE SEQUENCE</scope>
</reference>
<accession>A0A8J2KYD9</accession>
<feature type="region of interest" description="Disordered" evidence="1">
    <location>
        <begin position="1"/>
        <end position="33"/>
    </location>
</feature>
<keyword evidence="3" id="KW-1185">Reference proteome</keyword>
<dbReference type="Proteomes" id="UP000708208">
    <property type="component" value="Unassembled WGS sequence"/>
</dbReference>
<proteinExistence type="predicted"/>
<feature type="non-terminal residue" evidence="2">
    <location>
        <position position="1"/>
    </location>
</feature>
<evidence type="ECO:0000313" key="3">
    <source>
        <dbReference type="Proteomes" id="UP000708208"/>
    </source>
</evidence>
<evidence type="ECO:0000313" key="2">
    <source>
        <dbReference type="EMBL" id="CAG7821679.1"/>
    </source>
</evidence>
<organism evidence="2 3">
    <name type="scientific">Allacma fusca</name>
    <dbReference type="NCBI Taxonomy" id="39272"/>
    <lineage>
        <taxon>Eukaryota</taxon>
        <taxon>Metazoa</taxon>
        <taxon>Ecdysozoa</taxon>
        <taxon>Arthropoda</taxon>
        <taxon>Hexapoda</taxon>
        <taxon>Collembola</taxon>
        <taxon>Symphypleona</taxon>
        <taxon>Sminthuridae</taxon>
        <taxon>Allacma</taxon>
    </lineage>
</organism>
<name>A0A8J2KYD9_9HEXA</name>
<dbReference type="EMBL" id="CAJVCH010517821">
    <property type="protein sequence ID" value="CAG7821679.1"/>
    <property type="molecule type" value="Genomic_DNA"/>
</dbReference>
<gene>
    <name evidence="2" type="ORF">AFUS01_LOCUS31999</name>
</gene>
<comment type="caution">
    <text evidence="2">The sequence shown here is derived from an EMBL/GenBank/DDBJ whole genome shotgun (WGS) entry which is preliminary data.</text>
</comment>